<protein>
    <submittedName>
        <fullName evidence="1">Uncharacterized protein</fullName>
    </submittedName>
</protein>
<dbReference type="RefSeq" id="WP_188363829.1">
    <property type="nucleotide sequence ID" value="NZ_BAABJF010000011.1"/>
</dbReference>
<gene>
    <name evidence="1" type="ORF">GCM10011365_02320</name>
</gene>
<evidence type="ECO:0000313" key="2">
    <source>
        <dbReference type="Proteomes" id="UP000605253"/>
    </source>
</evidence>
<reference evidence="1" key="2">
    <citation type="submission" date="2020-09" db="EMBL/GenBank/DDBJ databases">
        <authorList>
            <person name="Sun Q."/>
            <person name="Zhou Y."/>
        </authorList>
    </citation>
    <scope>NUCLEOTIDE SEQUENCE</scope>
    <source>
        <strain evidence="1">CGMCC 1.12181</strain>
    </source>
</reference>
<accession>A0A917CFS5</accession>
<organism evidence="1 2">
    <name type="scientific">Marinicella pacifica</name>
    <dbReference type="NCBI Taxonomy" id="1171543"/>
    <lineage>
        <taxon>Bacteria</taxon>
        <taxon>Pseudomonadati</taxon>
        <taxon>Pseudomonadota</taxon>
        <taxon>Gammaproteobacteria</taxon>
        <taxon>Lysobacterales</taxon>
        <taxon>Marinicellaceae</taxon>
        <taxon>Marinicella</taxon>
    </lineage>
</organism>
<evidence type="ECO:0000313" key="1">
    <source>
        <dbReference type="EMBL" id="GGF84859.1"/>
    </source>
</evidence>
<reference evidence="1" key="1">
    <citation type="journal article" date="2014" name="Int. J. Syst. Evol. Microbiol.">
        <title>Complete genome sequence of Corynebacterium casei LMG S-19264T (=DSM 44701T), isolated from a smear-ripened cheese.</title>
        <authorList>
            <consortium name="US DOE Joint Genome Institute (JGI-PGF)"/>
            <person name="Walter F."/>
            <person name="Albersmeier A."/>
            <person name="Kalinowski J."/>
            <person name="Ruckert C."/>
        </authorList>
    </citation>
    <scope>NUCLEOTIDE SEQUENCE</scope>
    <source>
        <strain evidence="1">CGMCC 1.12181</strain>
    </source>
</reference>
<keyword evidence="2" id="KW-1185">Reference proteome</keyword>
<dbReference type="EMBL" id="BMEO01000001">
    <property type="protein sequence ID" value="GGF84859.1"/>
    <property type="molecule type" value="Genomic_DNA"/>
</dbReference>
<name>A0A917CFS5_9GAMM</name>
<proteinExistence type="predicted"/>
<comment type="caution">
    <text evidence="1">The sequence shown here is derived from an EMBL/GenBank/DDBJ whole genome shotgun (WGS) entry which is preliminary data.</text>
</comment>
<dbReference type="Proteomes" id="UP000605253">
    <property type="component" value="Unassembled WGS sequence"/>
</dbReference>
<sequence length="62" mass="7182">MTSKINKDEAHKMVDQLPADSTWGDLMREIYIRETIEKGLSDSYAGRTKHVTEIRKKYGLPE</sequence>
<dbReference type="AlphaFoldDB" id="A0A917CFS5"/>